<evidence type="ECO:0000313" key="2">
    <source>
        <dbReference type="EMBL" id="RWR53719.1"/>
    </source>
</evidence>
<keyword evidence="3" id="KW-1185">Reference proteome</keyword>
<accession>A0A443LWV6</accession>
<gene>
    <name evidence="2" type="ORF">EOW66_03575</name>
</gene>
<feature type="region of interest" description="Disordered" evidence="1">
    <location>
        <begin position="1"/>
        <end position="20"/>
    </location>
</feature>
<evidence type="ECO:0000313" key="3">
    <source>
        <dbReference type="Proteomes" id="UP000288071"/>
    </source>
</evidence>
<proteinExistence type="predicted"/>
<reference evidence="2 3" key="1">
    <citation type="submission" date="2019-01" db="EMBL/GenBank/DDBJ databases">
        <title>Sinorhodobacter populi sp. nov. isolated from the symptomatic bark tissue of Populus euramericana canker.</title>
        <authorList>
            <person name="Xu G."/>
        </authorList>
    </citation>
    <scope>NUCLEOTIDE SEQUENCE [LARGE SCALE GENOMIC DNA]</scope>
    <source>
        <strain evidence="2 3">CGMCC 1.12963</strain>
    </source>
</reference>
<dbReference type="AlphaFoldDB" id="A0A443LWV6"/>
<name>A0A443LWV6_9RHOB</name>
<sequence>MPGRNEDHGRPQGQDRRKPQVELIVGNKRITAKALRRIPGGVEAQLAGEALKRLIDATFGGASIEVLGGDLDHHALDVADIRMAGASTTVTLLTSGAVALH</sequence>
<dbReference type="EMBL" id="SAVA01000002">
    <property type="protein sequence ID" value="RWR53719.1"/>
    <property type="molecule type" value="Genomic_DNA"/>
</dbReference>
<dbReference type="Proteomes" id="UP000288071">
    <property type="component" value="Unassembled WGS sequence"/>
</dbReference>
<reference evidence="3" key="2">
    <citation type="submission" date="2019-01" db="EMBL/GenBank/DDBJ databases">
        <title>Sinorhodobacter populi sp. nov. isolated from the symptomatic bark tissue of Populus euramericana canker.</title>
        <authorList>
            <person name="Li Y."/>
        </authorList>
    </citation>
    <scope>NUCLEOTIDE SEQUENCE [LARGE SCALE GENOMIC DNA]</scope>
    <source>
        <strain evidence="3">CGMCC 1.12963</strain>
    </source>
</reference>
<protein>
    <submittedName>
        <fullName evidence="2">Uncharacterized protein</fullName>
    </submittedName>
</protein>
<organism evidence="2 3">
    <name type="scientific">Paenirhodobacter huangdaonensis</name>
    <dbReference type="NCBI Taxonomy" id="2501515"/>
    <lineage>
        <taxon>Bacteria</taxon>
        <taxon>Pseudomonadati</taxon>
        <taxon>Pseudomonadota</taxon>
        <taxon>Alphaproteobacteria</taxon>
        <taxon>Rhodobacterales</taxon>
        <taxon>Rhodobacter group</taxon>
        <taxon>Paenirhodobacter</taxon>
    </lineage>
</organism>
<evidence type="ECO:0000256" key="1">
    <source>
        <dbReference type="SAM" id="MobiDB-lite"/>
    </source>
</evidence>
<comment type="caution">
    <text evidence="2">The sequence shown here is derived from an EMBL/GenBank/DDBJ whole genome shotgun (WGS) entry which is preliminary data.</text>
</comment>